<dbReference type="Gene3D" id="3.90.70.80">
    <property type="match status" value="1"/>
</dbReference>
<reference evidence="3" key="1">
    <citation type="submission" date="2015-09" db="EMBL/GenBank/DDBJ databases">
        <authorList>
            <person name="Bertelli C."/>
        </authorList>
    </citation>
    <scope>NUCLEOTIDE SEQUENCE [LARGE SCALE GENOMIC DNA]</scope>
    <source>
        <strain evidence="3">KNic</strain>
    </source>
</reference>
<dbReference type="PATRIC" id="fig|389348.3.peg.1565"/>
<name>A0A0U5JE01_9BACT</name>
<evidence type="ECO:0000313" key="3">
    <source>
        <dbReference type="Proteomes" id="UP000069902"/>
    </source>
</evidence>
<dbReference type="Proteomes" id="UP000069902">
    <property type="component" value="Chromosome cPNK"/>
</dbReference>
<keyword evidence="3" id="KW-1185">Reference proteome</keyword>
<sequence length="423" mass="48233">MINPFSSYSFQKTLFSLPSRMMVGLGRLYTFLKNIPSPLSFLTQRVNQQAQANFNKSTPLKPCDLSTQSITPIKPTPSTDLDACTPKQIEKTVNKTKRTTPTIVHRTLTSKPQARVQQPRAQAWTQPPFEYSAPPLQSKPTTKITEQHKPHPINQTLINVPSDGNCQLHAILKGLEIQYPHLLNDQSVDGEMIQHSHRTLRQKGLDFITKCLLEDHPLSEECYGYLDSDRGEYNSDFKRRASNFLRSDLLKIEHNLIKTLTRDKKPTTNVTPLLKQQVSVWIKHIAVQQGKIGHIFTEAENNTLQQFNQLISNRQESLEKTYTSLINQAYDIHEKLSKRIDAEVIIHSNEEFLQRCSQDSFWCSSLHLFALSAAFNIPIEVHDPLIPAKFGAQTFNPMKSELPPIQLYRSGGNHYQYILAAAH</sequence>
<feature type="domain" description="OTU" evidence="1">
    <location>
        <begin position="155"/>
        <end position="421"/>
    </location>
</feature>
<dbReference type="Pfam" id="PF02338">
    <property type="entry name" value="OTU"/>
    <property type="match status" value="1"/>
</dbReference>
<protein>
    <recommendedName>
        <fullName evidence="1">OTU domain-containing protein</fullName>
    </recommendedName>
</protein>
<accession>A0A0U5JE01</accession>
<evidence type="ECO:0000259" key="1">
    <source>
        <dbReference type="PROSITE" id="PS50802"/>
    </source>
</evidence>
<organism evidence="2 3">
    <name type="scientific">Candidatus Protochlamydia naegleriophila</name>
    <dbReference type="NCBI Taxonomy" id="389348"/>
    <lineage>
        <taxon>Bacteria</taxon>
        <taxon>Pseudomonadati</taxon>
        <taxon>Chlamydiota</taxon>
        <taxon>Chlamydiia</taxon>
        <taxon>Parachlamydiales</taxon>
        <taxon>Parachlamydiaceae</taxon>
        <taxon>Candidatus Protochlamydia</taxon>
    </lineage>
</organism>
<dbReference type="InterPro" id="IPR003323">
    <property type="entry name" value="OTU_dom"/>
</dbReference>
<dbReference type="RefSeq" id="WP_032125732.1">
    <property type="nucleotide sequence ID" value="NZ_LN879502.1"/>
</dbReference>
<dbReference type="PROSITE" id="PS50802">
    <property type="entry name" value="OTU"/>
    <property type="match status" value="1"/>
</dbReference>
<gene>
    <name evidence="2" type="ORF">PNK_1399</name>
</gene>
<dbReference type="CDD" id="cd22744">
    <property type="entry name" value="OTU"/>
    <property type="match status" value="1"/>
</dbReference>
<dbReference type="AlphaFoldDB" id="A0A0U5JE01"/>
<dbReference type="EMBL" id="LN879502">
    <property type="protein sequence ID" value="CUI17012.1"/>
    <property type="molecule type" value="Genomic_DNA"/>
</dbReference>
<proteinExistence type="predicted"/>
<dbReference type="InParanoid" id="A0A0U5JE01"/>
<dbReference type="KEGG" id="pnl:PNK_1399"/>
<evidence type="ECO:0000313" key="2">
    <source>
        <dbReference type="EMBL" id="CUI17012.1"/>
    </source>
</evidence>